<keyword evidence="4" id="KW-0804">Transcription</keyword>
<dbReference type="PANTHER" id="PTHR30055:SF151">
    <property type="entry name" value="TRANSCRIPTIONAL REGULATORY PROTEIN"/>
    <property type="match status" value="1"/>
</dbReference>
<dbReference type="Pfam" id="PF00440">
    <property type="entry name" value="TetR_N"/>
    <property type="match status" value="1"/>
</dbReference>
<dbReference type="InterPro" id="IPR004111">
    <property type="entry name" value="Repressor_TetR_C"/>
</dbReference>
<dbReference type="InterPro" id="IPR003012">
    <property type="entry name" value="Tet_transcr_reg_TetR"/>
</dbReference>
<protein>
    <submittedName>
        <fullName evidence="7">TetR family transcriptional regulator</fullName>
    </submittedName>
</protein>
<keyword evidence="3 5" id="KW-0238">DNA-binding</keyword>
<proteinExistence type="predicted"/>
<dbReference type="SUPFAM" id="SSF46689">
    <property type="entry name" value="Homeodomain-like"/>
    <property type="match status" value="1"/>
</dbReference>
<dbReference type="PRINTS" id="PR00400">
    <property type="entry name" value="TETREPRESSOR"/>
</dbReference>
<evidence type="ECO:0000256" key="4">
    <source>
        <dbReference type="ARBA" id="ARBA00023163"/>
    </source>
</evidence>
<dbReference type="SUPFAM" id="SSF48498">
    <property type="entry name" value="Tetracyclin repressor-like, C-terminal domain"/>
    <property type="match status" value="1"/>
</dbReference>
<accession>A0ABX1RGI3</accession>
<dbReference type="Gene3D" id="1.10.357.10">
    <property type="entry name" value="Tetracycline Repressor, domain 2"/>
    <property type="match status" value="1"/>
</dbReference>
<evidence type="ECO:0000256" key="5">
    <source>
        <dbReference type="PROSITE-ProRule" id="PRU00335"/>
    </source>
</evidence>
<evidence type="ECO:0000313" key="7">
    <source>
        <dbReference type="EMBL" id="NMH78544.1"/>
    </source>
</evidence>
<evidence type="ECO:0000256" key="1">
    <source>
        <dbReference type="ARBA" id="ARBA00022491"/>
    </source>
</evidence>
<reference evidence="7 8" key="1">
    <citation type="submission" date="2020-04" db="EMBL/GenBank/DDBJ databases">
        <authorList>
            <person name="Klaysubun C."/>
            <person name="Duangmal K."/>
            <person name="Lipun K."/>
        </authorList>
    </citation>
    <scope>NUCLEOTIDE SEQUENCE [LARGE SCALE GENOMIC DNA]</scope>
    <source>
        <strain evidence="7 8">JCM 11839</strain>
    </source>
</reference>
<dbReference type="Pfam" id="PF02909">
    <property type="entry name" value="TetR_C_1"/>
    <property type="match status" value="1"/>
</dbReference>
<dbReference type="PROSITE" id="PS50977">
    <property type="entry name" value="HTH_TETR_2"/>
    <property type="match status" value="1"/>
</dbReference>
<evidence type="ECO:0000256" key="3">
    <source>
        <dbReference type="ARBA" id="ARBA00023125"/>
    </source>
</evidence>
<feature type="domain" description="HTH tetR-type" evidence="6">
    <location>
        <begin position="13"/>
        <end position="73"/>
    </location>
</feature>
<evidence type="ECO:0000256" key="2">
    <source>
        <dbReference type="ARBA" id="ARBA00023015"/>
    </source>
</evidence>
<feature type="DNA-binding region" description="H-T-H motif" evidence="5">
    <location>
        <begin position="36"/>
        <end position="55"/>
    </location>
</feature>
<dbReference type="RefSeq" id="WP_169396615.1">
    <property type="nucleotide sequence ID" value="NZ_BAAAJH010000010.1"/>
</dbReference>
<keyword evidence="8" id="KW-1185">Reference proteome</keyword>
<dbReference type="Proteomes" id="UP001296706">
    <property type="component" value="Unassembled WGS sequence"/>
</dbReference>
<evidence type="ECO:0000313" key="8">
    <source>
        <dbReference type="Proteomes" id="UP001296706"/>
    </source>
</evidence>
<keyword evidence="2" id="KW-0805">Transcription regulation</keyword>
<sequence>MERSRAGSGRRARLDREVVVGRALAVADAEGLDALTIRRLAADLDVTPMALYWHFRDKDELLDALAEHLFRSVRLPDAQEGGWAEQLRATLAALMGALRPHPAVAALTRTRILSSHAGLALAERALGLLDEAGFGTEEAAEVGGYLVAAVVTLVTAEPGAGHGPDPEVRDAAVRAQRATLLSLAPHDYPHVVAAADALASCADDDAYFSRGLDLLIAGVQGLHPGKG</sequence>
<name>A0ABX1RGI3_9PSEU</name>
<dbReference type="EMBL" id="JAAXKY010000046">
    <property type="protein sequence ID" value="NMH78544.1"/>
    <property type="molecule type" value="Genomic_DNA"/>
</dbReference>
<dbReference type="InterPro" id="IPR001647">
    <property type="entry name" value="HTH_TetR"/>
</dbReference>
<evidence type="ECO:0000259" key="6">
    <source>
        <dbReference type="PROSITE" id="PS50977"/>
    </source>
</evidence>
<dbReference type="InterPro" id="IPR036271">
    <property type="entry name" value="Tet_transcr_reg_TetR-rel_C_sf"/>
</dbReference>
<keyword evidence="1" id="KW-0678">Repressor</keyword>
<organism evidence="7 8">
    <name type="scientific">Pseudonocardia xinjiangensis</name>
    <dbReference type="NCBI Taxonomy" id="75289"/>
    <lineage>
        <taxon>Bacteria</taxon>
        <taxon>Bacillati</taxon>
        <taxon>Actinomycetota</taxon>
        <taxon>Actinomycetes</taxon>
        <taxon>Pseudonocardiales</taxon>
        <taxon>Pseudonocardiaceae</taxon>
        <taxon>Pseudonocardia</taxon>
    </lineage>
</organism>
<dbReference type="InterPro" id="IPR009057">
    <property type="entry name" value="Homeodomain-like_sf"/>
</dbReference>
<gene>
    <name evidence="7" type="ORF">HF577_15790</name>
</gene>
<comment type="caution">
    <text evidence="7">The sequence shown here is derived from an EMBL/GenBank/DDBJ whole genome shotgun (WGS) entry which is preliminary data.</text>
</comment>
<dbReference type="InterPro" id="IPR050109">
    <property type="entry name" value="HTH-type_TetR-like_transc_reg"/>
</dbReference>
<dbReference type="PANTHER" id="PTHR30055">
    <property type="entry name" value="HTH-TYPE TRANSCRIPTIONAL REGULATOR RUTR"/>
    <property type="match status" value="1"/>
</dbReference>